<dbReference type="InterPro" id="IPR036890">
    <property type="entry name" value="HATPase_C_sf"/>
</dbReference>
<evidence type="ECO:0000256" key="10">
    <source>
        <dbReference type="ARBA" id="ARBA00022840"/>
    </source>
</evidence>
<keyword evidence="13" id="KW-0472">Membrane</keyword>
<evidence type="ECO:0000256" key="13">
    <source>
        <dbReference type="ARBA" id="ARBA00023136"/>
    </source>
</evidence>
<evidence type="ECO:0000256" key="5">
    <source>
        <dbReference type="ARBA" id="ARBA00022553"/>
    </source>
</evidence>
<dbReference type="Pfam" id="PF13426">
    <property type="entry name" value="PAS_9"/>
    <property type="match status" value="1"/>
</dbReference>
<dbReference type="InterPro" id="IPR000014">
    <property type="entry name" value="PAS"/>
</dbReference>
<dbReference type="SMART" id="SM00086">
    <property type="entry name" value="PAC"/>
    <property type="match status" value="5"/>
</dbReference>
<keyword evidence="4" id="KW-1003">Cell membrane</keyword>
<dbReference type="SMART" id="SM00387">
    <property type="entry name" value="HATPase_c"/>
    <property type="match status" value="1"/>
</dbReference>
<dbReference type="GO" id="GO:0000155">
    <property type="term" value="F:phosphorelay sensor kinase activity"/>
    <property type="evidence" value="ECO:0007669"/>
    <property type="project" value="InterPro"/>
</dbReference>
<feature type="domain" description="HPt" evidence="23">
    <location>
        <begin position="1451"/>
        <end position="1545"/>
    </location>
</feature>
<dbReference type="Gene3D" id="1.10.287.130">
    <property type="match status" value="1"/>
</dbReference>
<evidence type="ECO:0000256" key="9">
    <source>
        <dbReference type="ARBA" id="ARBA00022777"/>
    </source>
</evidence>
<keyword evidence="25" id="KW-1185">Reference proteome</keyword>
<dbReference type="SUPFAM" id="SSF55785">
    <property type="entry name" value="PYP-like sensor domain (PAS domain)"/>
    <property type="match status" value="6"/>
</dbReference>
<dbReference type="PRINTS" id="PR00344">
    <property type="entry name" value="BCTRLSENSOR"/>
</dbReference>
<dbReference type="SUPFAM" id="SSF47384">
    <property type="entry name" value="Homodimeric domain of signal transducing histidine kinase"/>
    <property type="match status" value="1"/>
</dbReference>
<dbReference type="PANTHER" id="PTHR45339">
    <property type="entry name" value="HYBRID SIGNAL TRANSDUCTION HISTIDINE KINASE J"/>
    <property type="match status" value="1"/>
</dbReference>
<evidence type="ECO:0000259" key="21">
    <source>
        <dbReference type="PROSITE" id="PS50112"/>
    </source>
</evidence>
<feature type="domain" description="PAC" evidence="22">
    <location>
        <begin position="483"/>
        <end position="535"/>
    </location>
</feature>
<dbReference type="InterPro" id="IPR035965">
    <property type="entry name" value="PAS-like_dom_sf"/>
</dbReference>
<evidence type="ECO:0000256" key="14">
    <source>
        <dbReference type="ARBA" id="ARBA00064003"/>
    </source>
</evidence>
<dbReference type="PANTHER" id="PTHR45339:SF1">
    <property type="entry name" value="HYBRID SIGNAL TRANSDUCTION HISTIDINE KINASE J"/>
    <property type="match status" value="1"/>
</dbReference>
<evidence type="ECO:0000256" key="8">
    <source>
        <dbReference type="ARBA" id="ARBA00022741"/>
    </source>
</evidence>
<keyword evidence="6" id="KW-0808">Transferase</keyword>
<feature type="domain" description="PAC" evidence="22">
    <location>
        <begin position="856"/>
        <end position="908"/>
    </location>
</feature>
<dbReference type="PROSITE" id="PS50112">
    <property type="entry name" value="PAS"/>
    <property type="match status" value="4"/>
</dbReference>
<dbReference type="EMBL" id="CP021235">
    <property type="protein sequence ID" value="ARS34875.1"/>
    <property type="molecule type" value="Genomic_DNA"/>
</dbReference>
<dbReference type="SUPFAM" id="SSF52172">
    <property type="entry name" value="CheY-like"/>
    <property type="match status" value="1"/>
</dbReference>
<evidence type="ECO:0000256" key="7">
    <source>
        <dbReference type="ARBA" id="ARBA00022692"/>
    </source>
</evidence>
<dbReference type="Gene3D" id="3.40.50.2300">
    <property type="match status" value="1"/>
</dbReference>
<dbReference type="CDD" id="cd00130">
    <property type="entry name" value="PAS"/>
    <property type="match status" value="4"/>
</dbReference>
<dbReference type="CDD" id="cd17546">
    <property type="entry name" value="REC_hyHK_CKI1_RcsC-like"/>
    <property type="match status" value="1"/>
</dbReference>
<dbReference type="InterPro" id="IPR013655">
    <property type="entry name" value="PAS_fold_3"/>
</dbReference>
<dbReference type="RefSeq" id="WP_025605183.1">
    <property type="nucleotide sequence ID" value="NZ_CP021235.1"/>
</dbReference>
<dbReference type="GO" id="GO:0005524">
    <property type="term" value="F:ATP binding"/>
    <property type="evidence" value="ECO:0007669"/>
    <property type="project" value="UniProtKB-KW"/>
</dbReference>
<dbReference type="InterPro" id="IPR036641">
    <property type="entry name" value="HPT_dom_sf"/>
</dbReference>
<evidence type="ECO:0000256" key="4">
    <source>
        <dbReference type="ARBA" id="ARBA00022475"/>
    </source>
</evidence>
<dbReference type="EC" id="2.7.13.3" evidence="3"/>
<keyword evidence="12" id="KW-0902">Two-component regulatory system</keyword>
<feature type="domain" description="PAS" evidence="21">
    <location>
        <begin position="273"/>
        <end position="348"/>
    </location>
</feature>
<feature type="modified residue" description="4-aspartylphosphate" evidence="17">
    <location>
        <position position="1342"/>
    </location>
</feature>
<keyword evidence="11" id="KW-1133">Transmembrane helix</keyword>
<keyword evidence="7" id="KW-0812">Transmembrane</keyword>
<dbReference type="Pfam" id="PF08448">
    <property type="entry name" value="PAS_4"/>
    <property type="match status" value="3"/>
</dbReference>
<dbReference type="InterPro" id="IPR005467">
    <property type="entry name" value="His_kinase_dom"/>
</dbReference>
<dbReference type="OrthoDB" id="9797097at2"/>
<dbReference type="NCBIfam" id="TIGR00229">
    <property type="entry name" value="sensory_box"/>
    <property type="match status" value="4"/>
</dbReference>
<evidence type="ECO:0000259" key="20">
    <source>
        <dbReference type="PROSITE" id="PS50110"/>
    </source>
</evidence>
<dbReference type="CDD" id="cd00082">
    <property type="entry name" value="HisKA"/>
    <property type="match status" value="1"/>
</dbReference>
<dbReference type="InterPro" id="IPR036097">
    <property type="entry name" value="HisK_dim/P_sf"/>
</dbReference>
<dbReference type="SMART" id="SM00388">
    <property type="entry name" value="HisKA"/>
    <property type="match status" value="1"/>
</dbReference>
<dbReference type="Gene3D" id="3.30.450.20">
    <property type="entry name" value="PAS domain"/>
    <property type="match status" value="7"/>
</dbReference>
<keyword evidence="8" id="KW-0547">Nucleotide-binding</keyword>
<dbReference type="CDD" id="cd16922">
    <property type="entry name" value="HATPase_EvgS-ArcB-TorS-like"/>
    <property type="match status" value="1"/>
</dbReference>
<comment type="catalytic activity">
    <reaction evidence="1">
        <text>ATP + protein L-histidine = ADP + protein N-phospho-L-histidine.</text>
        <dbReference type="EC" id="2.7.13.3"/>
    </reaction>
</comment>
<dbReference type="SUPFAM" id="SSF47226">
    <property type="entry name" value="Histidine-containing phosphotransfer domain, HPT domain"/>
    <property type="match status" value="1"/>
</dbReference>
<dbReference type="Gene3D" id="1.20.120.160">
    <property type="entry name" value="HPT domain"/>
    <property type="match status" value="1"/>
</dbReference>
<dbReference type="InterPro" id="IPR000700">
    <property type="entry name" value="PAS-assoc_C"/>
</dbReference>
<feature type="domain" description="PAC" evidence="22">
    <location>
        <begin position="352"/>
        <end position="405"/>
    </location>
</feature>
<dbReference type="PROSITE" id="PS50113">
    <property type="entry name" value="PAC"/>
    <property type="match status" value="4"/>
</dbReference>
<keyword evidence="10" id="KW-0067">ATP-binding</keyword>
<evidence type="ECO:0000313" key="25">
    <source>
        <dbReference type="Proteomes" id="UP000266292"/>
    </source>
</evidence>
<evidence type="ECO:0000259" key="23">
    <source>
        <dbReference type="PROSITE" id="PS50894"/>
    </source>
</evidence>
<dbReference type="PROSITE" id="PS50109">
    <property type="entry name" value="HIS_KIN"/>
    <property type="match status" value="1"/>
</dbReference>
<evidence type="ECO:0000256" key="11">
    <source>
        <dbReference type="ARBA" id="ARBA00022989"/>
    </source>
</evidence>
<dbReference type="Proteomes" id="UP000266292">
    <property type="component" value="Chromosome"/>
</dbReference>
<reference evidence="25" key="1">
    <citation type="submission" date="2017-05" db="EMBL/GenBank/DDBJ databases">
        <authorList>
            <person name="Ray J."/>
            <person name="Price M."/>
            <person name="Deutschbauer A."/>
        </authorList>
    </citation>
    <scope>NUCLEOTIDE SEQUENCE [LARGE SCALE GENOMIC DNA]</scope>
    <source>
        <strain evidence="25">DSM 19842</strain>
    </source>
</reference>
<name>A0A1X9YPS3_9BACT</name>
<dbReference type="InterPro" id="IPR011006">
    <property type="entry name" value="CheY-like_superfamily"/>
</dbReference>
<evidence type="ECO:0000256" key="16">
    <source>
        <dbReference type="PROSITE-ProRule" id="PRU00110"/>
    </source>
</evidence>
<accession>A0A1X9YPS3</accession>
<dbReference type="FunFam" id="3.30.565.10:FF:000010">
    <property type="entry name" value="Sensor histidine kinase RcsC"/>
    <property type="match status" value="1"/>
</dbReference>
<dbReference type="FunFam" id="1.10.287.130:FF:000002">
    <property type="entry name" value="Two-component osmosensing histidine kinase"/>
    <property type="match status" value="1"/>
</dbReference>
<evidence type="ECO:0000256" key="17">
    <source>
        <dbReference type="PROSITE-ProRule" id="PRU00169"/>
    </source>
</evidence>
<evidence type="ECO:0000256" key="15">
    <source>
        <dbReference type="ARBA" id="ARBA00068150"/>
    </source>
</evidence>
<feature type="domain" description="PAC" evidence="22">
    <location>
        <begin position="726"/>
        <end position="781"/>
    </location>
</feature>
<dbReference type="Pfam" id="PF08447">
    <property type="entry name" value="PAS_3"/>
    <property type="match status" value="2"/>
</dbReference>
<dbReference type="InterPro" id="IPR003594">
    <property type="entry name" value="HATPase_dom"/>
</dbReference>
<feature type="coiled-coil region" evidence="18">
    <location>
        <begin position="14"/>
        <end position="41"/>
    </location>
</feature>
<dbReference type="Gene3D" id="3.30.565.10">
    <property type="entry name" value="Histidine kinase-like ATPase, C-terminal domain"/>
    <property type="match status" value="1"/>
</dbReference>
<keyword evidence="5 17" id="KW-0597">Phosphoprotein</keyword>
<feature type="domain" description="PAS" evidence="21">
    <location>
        <begin position="781"/>
        <end position="853"/>
    </location>
</feature>
<dbReference type="KEGG" id="pact:CA264_05145"/>
<feature type="domain" description="PAS" evidence="21">
    <location>
        <begin position="656"/>
        <end position="727"/>
    </location>
</feature>
<dbReference type="InterPro" id="IPR003661">
    <property type="entry name" value="HisK_dim/P_dom"/>
</dbReference>
<proteinExistence type="predicted"/>
<protein>
    <recommendedName>
        <fullName evidence="15">Sensory/regulatory protein RpfC</fullName>
        <ecNumber evidence="3">2.7.13.3</ecNumber>
    </recommendedName>
</protein>
<evidence type="ECO:0000256" key="1">
    <source>
        <dbReference type="ARBA" id="ARBA00000085"/>
    </source>
</evidence>
<evidence type="ECO:0000256" key="12">
    <source>
        <dbReference type="ARBA" id="ARBA00023012"/>
    </source>
</evidence>
<comment type="subcellular location">
    <subcellularLocation>
        <location evidence="2">Cell membrane</location>
        <topology evidence="2">Multi-pass membrane protein</topology>
    </subcellularLocation>
</comment>
<organism evidence="24 25">
    <name type="scientific">Pontibacter actiniarum</name>
    <dbReference type="NCBI Taxonomy" id="323450"/>
    <lineage>
        <taxon>Bacteria</taxon>
        <taxon>Pseudomonadati</taxon>
        <taxon>Bacteroidota</taxon>
        <taxon>Cytophagia</taxon>
        <taxon>Cytophagales</taxon>
        <taxon>Hymenobacteraceae</taxon>
        <taxon>Pontibacter</taxon>
    </lineage>
</organism>
<dbReference type="SMART" id="SM00448">
    <property type="entry name" value="REC"/>
    <property type="match status" value="1"/>
</dbReference>
<evidence type="ECO:0000256" key="3">
    <source>
        <dbReference type="ARBA" id="ARBA00012438"/>
    </source>
</evidence>
<dbReference type="Pfam" id="PF00072">
    <property type="entry name" value="Response_reg"/>
    <property type="match status" value="1"/>
</dbReference>
<feature type="domain" description="Response regulatory" evidence="20">
    <location>
        <begin position="1293"/>
        <end position="1411"/>
    </location>
</feature>
<comment type="subunit">
    <text evidence="14">At low DSF concentrations, interacts with RpfF.</text>
</comment>
<evidence type="ECO:0000313" key="24">
    <source>
        <dbReference type="EMBL" id="ARS34875.1"/>
    </source>
</evidence>
<keyword evidence="18" id="KW-0175">Coiled coil</keyword>
<keyword evidence="9 24" id="KW-0418">Kinase</keyword>
<dbReference type="InterPro" id="IPR001789">
    <property type="entry name" value="Sig_transdc_resp-reg_receiver"/>
</dbReference>
<evidence type="ECO:0000256" key="18">
    <source>
        <dbReference type="SAM" id="Coils"/>
    </source>
</evidence>
<dbReference type="InterPro" id="IPR008207">
    <property type="entry name" value="Sig_transdc_His_kin_Hpt_dom"/>
</dbReference>
<dbReference type="STRING" id="709015.GCA_000472485_01027"/>
<dbReference type="Pfam" id="PF01627">
    <property type="entry name" value="Hpt"/>
    <property type="match status" value="1"/>
</dbReference>
<dbReference type="Pfam" id="PF00512">
    <property type="entry name" value="HisKA"/>
    <property type="match status" value="1"/>
</dbReference>
<gene>
    <name evidence="24" type="ORF">CA264_05145</name>
</gene>
<dbReference type="SMART" id="SM00091">
    <property type="entry name" value="PAS"/>
    <property type="match status" value="7"/>
</dbReference>
<evidence type="ECO:0000256" key="6">
    <source>
        <dbReference type="ARBA" id="ARBA00022679"/>
    </source>
</evidence>
<dbReference type="InterPro" id="IPR013656">
    <property type="entry name" value="PAS_4"/>
</dbReference>
<sequence length="1547" mass="177352">MAIVHTREELHDLLKTEREARLAAEKQAEAHLRELEALRKAKEAPAITYVQNWLLNNLKYAAVVTDSAGNIMSINDEFVKLFLLPAPQEAYIGTPLEELEKQTLLSHLIPHREALANGNLYDDATLPDGTVVERENMPLSDGSNHCGTAWFYRDVTTRRQRLRKMELQSELQEEYPNPVLRLSFQGEILFGNIAGHDFLQEVAERRQALQRLLLLHINHLKIEEHSKPASFESYIAKRFYYILIIPIPDKGYFNLYMTDVTERRKAEDALKDSQNFVRNIARTIPNIIYIYDLEENSCIYLNEQVQNLLEFSQEEIEAFGRRVLSSLIMPEERYKLRQHALRMAQAKDGEIQEVEYLIRSKSGQVKNLFCRESVFKRKENGQVKQIIGSAEDVTKVREQSMELRRQKEFYESILNHIPSDVAVYNRDLQYLFLNPAAVADPELRQWIIGKTNEDYSRLRGVPPERMEHRGRHLRRVLEEKKRIEFEEKLQTKNGDYTYHIRRLNPVLNKEGEVELVIAHGLTITDLRRAQEEIMASESKNRAILAAIPDLMFIINEEGNYLDMKNVDQKHLLIPKNDVIGNNIYNILPEALASKIMGLLVHVIKTGSYERINYDLELPEGLRHYEGRILKYSDNEVLGIIRDVTEEKKAAKEVEEKNEFIRQVLNASPSLIYVKDGEGRFVLANQEFAKLFDMPLQDLIGSSGLDIHQQTNEAEFYLKVDQQVIEENREIKLLERHTTKSGETLWFNTTKKPIVTSDGQTHVLGISTNVTEQRLANKRLQNSEELHRLLSENSKDMVSLHNLDGSYIYVSKAAEEMLGYTQAELLLMHPREIVHPDDLGQVHEQGYMEALEHCQNTTVQYRMLRRDGSVLWVETSIKPIQDAAQQVTKLQAATRDISDRRKANEALKRSEKKYRDLINYSQAFICTHDLEGTIQSVNPYLLNMLGYEMEEMIGYNLIDFFPKDDRASFYLYLKQFEEKSVVDGVLTILNKEHEERYLYYQNYKVEEPNMAPYIIAIAQDITDRMRTEQQLMKAKEAAEESARVKENFLANMSHEIRTPMNGILGMAGLLRKTELNEVQLNYLNIIRQSADNLLVVINDILDIAKIEAGKLDLEEIPFSLTEAVQSAFQTFIYKAEEKEIGYILEPVELEHTMVVGDPYRLNQVLLNLLNNAIKFTDEGSIRLSCQVLEESDAELTVQFTVADTGIGIPKSKMEYIFEGFTQAYSSTTRKYGGTGLGLNICKNLIEMQHGRIWVESEEDSGSAFNFVLTYRKSKAAESEAYEEAIDFGSLGTIDVLLAEDNEVNIFLAQSILEGWGARVDVAYNGREAVELAEQKLYDVVLMDIQMPELSGIDATHFIRCLADTAKASVPIIALTANALKGDAEKYIAAGMNDYISKPFEEEKLFMKIAANLPQRRPQVSGTKFLQDKHIMQEIVNEPLYDLAMLQKMSRGNEAFIKRTKQLFIETVPVTVADMQEKRDQADWTGVSAAAHKLKSTIDTMRIEKLKDVVREIESGAKAQEDLEAVQQNIELLSHVMGQVVAQLQASLN</sequence>
<dbReference type="SUPFAM" id="SSF55874">
    <property type="entry name" value="ATPase domain of HSP90 chaperone/DNA topoisomerase II/histidine kinase"/>
    <property type="match status" value="1"/>
</dbReference>
<dbReference type="InterPro" id="IPR004358">
    <property type="entry name" value="Sig_transdc_His_kin-like_C"/>
</dbReference>
<dbReference type="Pfam" id="PF02518">
    <property type="entry name" value="HATPase_c"/>
    <property type="match status" value="1"/>
</dbReference>
<evidence type="ECO:0000256" key="2">
    <source>
        <dbReference type="ARBA" id="ARBA00004651"/>
    </source>
</evidence>
<dbReference type="GO" id="GO:0005886">
    <property type="term" value="C:plasma membrane"/>
    <property type="evidence" value="ECO:0007669"/>
    <property type="project" value="UniProtKB-SubCell"/>
</dbReference>
<feature type="modified residue" description="Phosphohistidine" evidence="16">
    <location>
        <position position="1490"/>
    </location>
</feature>
<feature type="domain" description="PAS" evidence="21">
    <location>
        <begin position="909"/>
        <end position="979"/>
    </location>
</feature>
<dbReference type="PROSITE" id="PS50894">
    <property type="entry name" value="HPT"/>
    <property type="match status" value="1"/>
</dbReference>
<evidence type="ECO:0000259" key="22">
    <source>
        <dbReference type="PROSITE" id="PS50113"/>
    </source>
</evidence>
<evidence type="ECO:0000259" key="19">
    <source>
        <dbReference type="PROSITE" id="PS50109"/>
    </source>
</evidence>
<feature type="domain" description="Histidine kinase" evidence="19">
    <location>
        <begin position="1050"/>
        <end position="1271"/>
    </location>
</feature>
<dbReference type="PROSITE" id="PS50110">
    <property type="entry name" value="RESPONSE_REGULATORY"/>
    <property type="match status" value="1"/>
</dbReference>
<dbReference type="InterPro" id="IPR001610">
    <property type="entry name" value="PAC"/>
</dbReference>